<gene>
    <name evidence="2" type="ORF">Pyn_15130</name>
</gene>
<keyword evidence="1" id="KW-1133">Transmembrane helix</keyword>
<keyword evidence="1" id="KW-0812">Transmembrane</keyword>
<dbReference type="EMBL" id="PJQY01001702">
    <property type="protein sequence ID" value="PQQ00381.1"/>
    <property type="molecule type" value="Genomic_DNA"/>
</dbReference>
<accession>A0A314Y719</accession>
<dbReference type="Proteomes" id="UP000250321">
    <property type="component" value="Unassembled WGS sequence"/>
</dbReference>
<keyword evidence="1" id="KW-0472">Membrane</keyword>
<organism evidence="2 3">
    <name type="scientific">Prunus yedoensis var. nudiflora</name>
    <dbReference type="NCBI Taxonomy" id="2094558"/>
    <lineage>
        <taxon>Eukaryota</taxon>
        <taxon>Viridiplantae</taxon>
        <taxon>Streptophyta</taxon>
        <taxon>Embryophyta</taxon>
        <taxon>Tracheophyta</taxon>
        <taxon>Spermatophyta</taxon>
        <taxon>Magnoliopsida</taxon>
        <taxon>eudicotyledons</taxon>
        <taxon>Gunneridae</taxon>
        <taxon>Pentapetalae</taxon>
        <taxon>rosids</taxon>
        <taxon>fabids</taxon>
        <taxon>Rosales</taxon>
        <taxon>Rosaceae</taxon>
        <taxon>Amygdaloideae</taxon>
        <taxon>Amygdaleae</taxon>
        <taxon>Prunus</taxon>
    </lineage>
</organism>
<comment type="caution">
    <text evidence="2">The sequence shown here is derived from an EMBL/GenBank/DDBJ whole genome shotgun (WGS) entry which is preliminary data.</text>
</comment>
<evidence type="ECO:0000313" key="3">
    <source>
        <dbReference type="Proteomes" id="UP000250321"/>
    </source>
</evidence>
<sequence length="219" mass="24892">MVVFNKKKEFQWQRLALFLKVGATRKGLHGMIASKADSSLGYLPLRDSGAVDVANLVLRLLPSKDGVVLRRLLMTADGASLVQAMVSKEAKFFRQQFCSVIADILYQWMFAAFGRGITTTQYGSDLRLASAHDNRDLEPSSRTPIYDYRTIFRDRRLKVIFSNVLNSARKNPILMLRFYWTSFVMFTTALALACHRALVSFSEDYLSPISFARKQYAIP</sequence>
<name>A0A314Y719_PRUYE</name>
<protein>
    <submittedName>
        <fullName evidence="2">Uncharacterized protein</fullName>
    </submittedName>
</protein>
<dbReference type="AlphaFoldDB" id="A0A314Y719"/>
<proteinExistence type="predicted"/>
<evidence type="ECO:0000313" key="2">
    <source>
        <dbReference type="EMBL" id="PQQ00381.1"/>
    </source>
</evidence>
<dbReference type="STRING" id="2094558.A0A314Y719"/>
<feature type="transmembrane region" description="Helical" evidence="1">
    <location>
        <begin position="178"/>
        <end position="198"/>
    </location>
</feature>
<keyword evidence="3" id="KW-1185">Reference proteome</keyword>
<reference evidence="2 3" key="1">
    <citation type="submission" date="2018-02" db="EMBL/GenBank/DDBJ databases">
        <title>Draft genome of wild Prunus yedoensis var. nudiflora.</title>
        <authorList>
            <person name="Baek S."/>
            <person name="Kim J.-H."/>
            <person name="Choi K."/>
            <person name="Kim G.-B."/>
            <person name="Cho A."/>
            <person name="Jang H."/>
            <person name="Shin C.-H."/>
            <person name="Yu H.-J."/>
            <person name="Mun J.-H."/>
        </authorList>
    </citation>
    <scope>NUCLEOTIDE SEQUENCE [LARGE SCALE GENOMIC DNA]</scope>
    <source>
        <strain evidence="3">cv. Jeju island</strain>
        <tissue evidence="2">Leaf</tissue>
    </source>
</reference>
<dbReference type="OrthoDB" id="427480at2759"/>
<evidence type="ECO:0000256" key="1">
    <source>
        <dbReference type="SAM" id="Phobius"/>
    </source>
</evidence>